<accession>H1DFC4</accession>
<dbReference type="RefSeq" id="WP_009136108.1">
    <property type="nucleotide sequence ID" value="NZ_JH594596.1"/>
</dbReference>
<comment type="caution">
    <text evidence="3">The sequence shown here is derived from an EMBL/GenBank/DDBJ whole genome shotgun (WGS) entry which is preliminary data.</text>
</comment>
<dbReference type="PATRIC" id="fig|742817.3.peg.1018"/>
<proteinExistence type="predicted"/>
<sequence length="131" mass="15336">MNDNNASDWIYLLMALVAGGLSMIKSLSKKKPIPSHPHSAEEIDEEEEWPEENGNQRTEPIIVEEYSDYYKNRIEATETEILKGGDYYKEKLAMKHTESEEPRETTEEEGDFQFDLKKAILYNEILNRKYD</sequence>
<dbReference type="Proteomes" id="UP000004892">
    <property type="component" value="Unassembled WGS sequence"/>
</dbReference>
<dbReference type="HOGENOM" id="CLU_1925435_0_0_10"/>
<keyword evidence="2" id="KW-1133">Transmembrane helix</keyword>
<gene>
    <name evidence="3" type="ORF">HMPREF9449_00960</name>
</gene>
<feature type="region of interest" description="Disordered" evidence="1">
    <location>
        <begin position="29"/>
        <end position="60"/>
    </location>
</feature>
<protein>
    <submittedName>
        <fullName evidence="3">Uncharacterized protein</fullName>
    </submittedName>
</protein>
<reference evidence="3 4" key="1">
    <citation type="submission" date="2012-01" db="EMBL/GenBank/DDBJ databases">
        <title>The Genome Sequence of Odoribacter laneus YIT 12061.</title>
        <authorList>
            <consortium name="The Broad Institute Genome Sequencing Platform"/>
            <person name="Earl A."/>
            <person name="Ward D."/>
            <person name="Feldgarden M."/>
            <person name="Gevers D."/>
            <person name="Morotomi M."/>
            <person name="Young S.K."/>
            <person name="Zeng Q."/>
            <person name="Gargeya S."/>
            <person name="Fitzgerald M."/>
            <person name="Haas B."/>
            <person name="Abouelleil A."/>
            <person name="Alvarado L."/>
            <person name="Arachchi H.M."/>
            <person name="Berlin A."/>
            <person name="Chapman S.B."/>
            <person name="Gearin G."/>
            <person name="Goldberg J."/>
            <person name="Griggs A."/>
            <person name="Gujja S."/>
            <person name="Hansen M."/>
            <person name="Heiman D."/>
            <person name="Howarth C."/>
            <person name="Larimer J."/>
            <person name="Lui A."/>
            <person name="MacDonald P.J.P."/>
            <person name="McCowen C."/>
            <person name="Montmayeur A."/>
            <person name="Murphy C."/>
            <person name="Neiman D."/>
            <person name="Pearson M."/>
            <person name="Priest M."/>
            <person name="Roberts A."/>
            <person name="Saif S."/>
            <person name="Shea T."/>
            <person name="Sisk P."/>
            <person name="Stolte C."/>
            <person name="Sykes S."/>
            <person name="Wortman J."/>
            <person name="Nusbaum C."/>
            <person name="Birren B."/>
        </authorList>
    </citation>
    <scope>NUCLEOTIDE SEQUENCE [LARGE SCALE GENOMIC DNA]</scope>
    <source>
        <strain evidence="3 4">YIT 12061</strain>
    </source>
</reference>
<feature type="compositionally biased region" description="Acidic residues" evidence="1">
    <location>
        <begin position="42"/>
        <end position="51"/>
    </location>
</feature>
<dbReference type="AlphaFoldDB" id="H1DFC4"/>
<dbReference type="STRING" id="742817.HMPREF9449_00960"/>
<name>H1DFC4_9BACT</name>
<dbReference type="GeneID" id="98068553"/>
<feature type="transmembrane region" description="Helical" evidence="2">
    <location>
        <begin position="6"/>
        <end position="24"/>
    </location>
</feature>
<evidence type="ECO:0000313" key="3">
    <source>
        <dbReference type="EMBL" id="EHP48917.1"/>
    </source>
</evidence>
<keyword evidence="2" id="KW-0472">Membrane</keyword>
<keyword evidence="2" id="KW-0812">Transmembrane</keyword>
<keyword evidence="4" id="KW-1185">Reference proteome</keyword>
<dbReference type="EMBL" id="ADMC01000015">
    <property type="protein sequence ID" value="EHP48917.1"/>
    <property type="molecule type" value="Genomic_DNA"/>
</dbReference>
<organism evidence="3 4">
    <name type="scientific">Odoribacter laneus YIT 12061</name>
    <dbReference type="NCBI Taxonomy" id="742817"/>
    <lineage>
        <taxon>Bacteria</taxon>
        <taxon>Pseudomonadati</taxon>
        <taxon>Bacteroidota</taxon>
        <taxon>Bacteroidia</taxon>
        <taxon>Bacteroidales</taxon>
        <taxon>Odoribacteraceae</taxon>
        <taxon>Odoribacter</taxon>
    </lineage>
</organism>
<evidence type="ECO:0000256" key="2">
    <source>
        <dbReference type="SAM" id="Phobius"/>
    </source>
</evidence>
<evidence type="ECO:0000256" key="1">
    <source>
        <dbReference type="SAM" id="MobiDB-lite"/>
    </source>
</evidence>
<evidence type="ECO:0000313" key="4">
    <source>
        <dbReference type="Proteomes" id="UP000004892"/>
    </source>
</evidence>